<feature type="region of interest" description="Disordered" evidence="1">
    <location>
        <begin position="1"/>
        <end position="53"/>
    </location>
</feature>
<sequence length="64" mass="7238">MSISKKTVNFSRVGIDPDGPTEKLHISTDEEDYPGQEPLMEVPKSKKSALQNGKNNYFKKYAIH</sequence>
<reference evidence="2" key="1">
    <citation type="journal article" date="2015" name="Nature">
        <title>Complex archaea that bridge the gap between prokaryotes and eukaryotes.</title>
        <authorList>
            <person name="Spang A."/>
            <person name="Saw J.H."/>
            <person name="Jorgensen S.L."/>
            <person name="Zaremba-Niedzwiedzka K."/>
            <person name="Martijn J."/>
            <person name="Lind A.E."/>
            <person name="van Eijk R."/>
            <person name="Schleper C."/>
            <person name="Guy L."/>
            <person name="Ettema T.J."/>
        </authorList>
    </citation>
    <scope>NUCLEOTIDE SEQUENCE</scope>
</reference>
<dbReference type="AlphaFoldDB" id="A0A0F9EKA3"/>
<feature type="compositionally biased region" description="Polar residues" evidence="1">
    <location>
        <begin position="1"/>
        <end position="10"/>
    </location>
</feature>
<name>A0A0F9EKA3_9ZZZZ</name>
<protein>
    <submittedName>
        <fullName evidence="2">Uncharacterized protein</fullName>
    </submittedName>
</protein>
<gene>
    <name evidence="2" type="ORF">LCGC14_2142120</name>
</gene>
<comment type="caution">
    <text evidence="2">The sequence shown here is derived from an EMBL/GenBank/DDBJ whole genome shotgun (WGS) entry which is preliminary data.</text>
</comment>
<proteinExistence type="predicted"/>
<organism evidence="2">
    <name type="scientific">marine sediment metagenome</name>
    <dbReference type="NCBI Taxonomy" id="412755"/>
    <lineage>
        <taxon>unclassified sequences</taxon>
        <taxon>metagenomes</taxon>
        <taxon>ecological metagenomes</taxon>
    </lineage>
</organism>
<accession>A0A0F9EKA3</accession>
<feature type="non-terminal residue" evidence="2">
    <location>
        <position position="64"/>
    </location>
</feature>
<evidence type="ECO:0000256" key="1">
    <source>
        <dbReference type="SAM" id="MobiDB-lite"/>
    </source>
</evidence>
<evidence type="ECO:0000313" key="2">
    <source>
        <dbReference type="EMBL" id="KKL66721.1"/>
    </source>
</evidence>
<dbReference type="EMBL" id="LAZR01027113">
    <property type="protein sequence ID" value="KKL66721.1"/>
    <property type="molecule type" value="Genomic_DNA"/>
</dbReference>